<dbReference type="Gene3D" id="3.40.225.10">
    <property type="entry name" value="Class II aldolase/adducin N-terminal domain"/>
    <property type="match status" value="1"/>
</dbReference>
<organism evidence="4 5">
    <name type="scientific">Subtercola boreus</name>
    <dbReference type="NCBI Taxonomy" id="120213"/>
    <lineage>
        <taxon>Bacteria</taxon>
        <taxon>Bacillati</taxon>
        <taxon>Actinomycetota</taxon>
        <taxon>Actinomycetes</taxon>
        <taxon>Micrococcales</taxon>
        <taxon>Microbacteriaceae</taxon>
        <taxon>Subtercola</taxon>
    </lineage>
</organism>
<evidence type="ECO:0000256" key="1">
    <source>
        <dbReference type="ARBA" id="ARBA00022723"/>
    </source>
</evidence>
<dbReference type="Pfam" id="PF00596">
    <property type="entry name" value="Aldolase_II"/>
    <property type="match status" value="1"/>
</dbReference>
<evidence type="ECO:0000256" key="2">
    <source>
        <dbReference type="ARBA" id="ARBA00023239"/>
    </source>
</evidence>
<feature type="domain" description="Class II aldolase/adducin N-terminal" evidence="3">
    <location>
        <begin position="12"/>
        <end position="221"/>
    </location>
</feature>
<dbReference type="InterPro" id="IPR036409">
    <property type="entry name" value="Aldolase_II/adducin_N_sf"/>
</dbReference>
<keyword evidence="5" id="KW-1185">Reference proteome</keyword>
<dbReference type="AlphaFoldDB" id="A0A3E0VE91"/>
<dbReference type="SUPFAM" id="SSF53639">
    <property type="entry name" value="AraD/HMP-PK domain-like"/>
    <property type="match status" value="1"/>
</dbReference>
<keyword evidence="2" id="KW-0456">Lyase</keyword>
<evidence type="ECO:0000313" key="4">
    <source>
        <dbReference type="EMBL" id="RFA07873.1"/>
    </source>
</evidence>
<comment type="caution">
    <text evidence="4">The sequence shown here is derived from an EMBL/GenBank/DDBJ whole genome shotgun (WGS) entry which is preliminary data.</text>
</comment>
<dbReference type="GO" id="GO:0005829">
    <property type="term" value="C:cytosol"/>
    <property type="evidence" value="ECO:0007669"/>
    <property type="project" value="TreeGrafter"/>
</dbReference>
<dbReference type="Proteomes" id="UP000256486">
    <property type="component" value="Unassembled WGS sequence"/>
</dbReference>
<dbReference type="PANTHER" id="PTHR22789">
    <property type="entry name" value="FUCULOSE PHOSPHATE ALDOLASE"/>
    <property type="match status" value="1"/>
</dbReference>
<name>A0A3E0VE91_9MICO</name>
<dbReference type="GO" id="GO:0019323">
    <property type="term" value="P:pentose catabolic process"/>
    <property type="evidence" value="ECO:0007669"/>
    <property type="project" value="TreeGrafter"/>
</dbReference>
<dbReference type="PANTHER" id="PTHR22789:SF0">
    <property type="entry name" value="3-OXO-TETRONATE 4-PHOSPHATE DECARBOXYLASE-RELATED"/>
    <property type="match status" value="1"/>
</dbReference>
<dbReference type="GO" id="GO:0016832">
    <property type="term" value="F:aldehyde-lyase activity"/>
    <property type="evidence" value="ECO:0007669"/>
    <property type="project" value="TreeGrafter"/>
</dbReference>
<proteinExistence type="predicted"/>
<gene>
    <name evidence="4" type="ORF">B7R54_00575</name>
</gene>
<dbReference type="GO" id="GO:0046872">
    <property type="term" value="F:metal ion binding"/>
    <property type="evidence" value="ECO:0007669"/>
    <property type="project" value="UniProtKB-KW"/>
</dbReference>
<evidence type="ECO:0000313" key="5">
    <source>
        <dbReference type="Proteomes" id="UP000256486"/>
    </source>
</evidence>
<dbReference type="InterPro" id="IPR050197">
    <property type="entry name" value="Aldolase_class_II_sugar_metab"/>
</dbReference>
<dbReference type="InterPro" id="IPR001303">
    <property type="entry name" value="Aldolase_II/adducin_N"/>
</dbReference>
<accession>A0A3E0VE91</accession>
<reference evidence="4 5" key="1">
    <citation type="submission" date="2017-04" db="EMBL/GenBank/DDBJ databases">
        <title>Comparative genome analysis of Subtercola boreus.</title>
        <authorList>
            <person name="Cho Y.-J."/>
            <person name="Cho A."/>
            <person name="Kim O.-S."/>
            <person name="Lee J.-I."/>
        </authorList>
    </citation>
    <scope>NUCLEOTIDE SEQUENCE [LARGE SCALE GENOMIC DNA]</scope>
    <source>
        <strain evidence="4 5">K300</strain>
    </source>
</reference>
<sequence length="257" mass="27466">MATNWLPELVSDELVALTRSLGEPAKDLVILAEGNVSQRLADGRIAIKTSGSYMARSDASQFVVVDVEPLVELMMAEDTTQAELTAMLDAGEHDGIRRRGSIETLVHAAVQSIQPTAFVAHTHPTAIVSLLASVHAATAFDEWVYSDEAVVIGKPLFVPYAEPGIQLGRLYLTKLREYFEANGELPSLVLLGNHGMVAIGGSAEAAEAITLMAVKGARVRLEALSVGGVRGLGGDTVSHYFEREDMAERRKALAGTN</sequence>
<dbReference type="EMBL" id="NBWZ01000001">
    <property type="protein sequence ID" value="RFA07873.1"/>
    <property type="molecule type" value="Genomic_DNA"/>
</dbReference>
<dbReference type="SMART" id="SM01007">
    <property type="entry name" value="Aldolase_II"/>
    <property type="match status" value="1"/>
</dbReference>
<evidence type="ECO:0000259" key="3">
    <source>
        <dbReference type="SMART" id="SM01007"/>
    </source>
</evidence>
<dbReference type="RefSeq" id="WP_116413294.1">
    <property type="nucleotide sequence ID" value="NZ_NBWZ01000001.1"/>
</dbReference>
<keyword evidence="1" id="KW-0479">Metal-binding</keyword>
<dbReference type="OrthoDB" id="9774430at2"/>
<protein>
    <submittedName>
        <fullName evidence="4">Aldolase</fullName>
    </submittedName>
</protein>